<sequence>MKKLTSKKFELRQEGDYREYAELSEQSETDFIEC</sequence>
<keyword evidence="6" id="KW-1185">Reference proteome</keyword>
<evidence type="ECO:0000313" key="6">
    <source>
        <dbReference type="Proteomes" id="UP000591948"/>
    </source>
</evidence>
<dbReference type="Proteomes" id="UP000580051">
    <property type="component" value="Unassembled WGS sequence"/>
</dbReference>
<organism evidence="3 6">
    <name type="scientific">Candidatus Hakubella thermalkaliphila</name>
    <dbReference type="NCBI Taxonomy" id="2754717"/>
    <lineage>
        <taxon>Bacteria</taxon>
        <taxon>Bacillati</taxon>
        <taxon>Actinomycetota</taxon>
        <taxon>Actinomycetota incertae sedis</taxon>
        <taxon>Candidatus Hakubellales</taxon>
        <taxon>Candidatus Hakubellaceae</taxon>
        <taxon>Candidatus Hakubella</taxon>
    </lineage>
</organism>
<dbReference type="Proteomes" id="UP000591948">
    <property type="component" value="Unassembled WGS sequence"/>
</dbReference>
<evidence type="ECO:0000313" key="4">
    <source>
        <dbReference type="Proteomes" id="UP000543224"/>
    </source>
</evidence>
<dbReference type="AlphaFoldDB" id="A0A6V8P4F4"/>
<evidence type="ECO:0000313" key="1">
    <source>
        <dbReference type="EMBL" id="GFP21579.1"/>
    </source>
</evidence>
<evidence type="ECO:0000313" key="3">
    <source>
        <dbReference type="EMBL" id="GFP27475.1"/>
    </source>
</evidence>
<dbReference type="EMBL" id="BLRX01000028">
    <property type="protein sequence ID" value="GFP24969.1"/>
    <property type="molecule type" value="Genomic_DNA"/>
</dbReference>
<reference evidence="4 5" key="1">
    <citation type="journal article" date="2020" name="Front. Microbiol.">
        <title>Single-cell genomics of novel Actinobacteria with the Wood-Ljungdahl pathway discovered in a serpentinizing system.</title>
        <authorList>
            <person name="Merino N."/>
            <person name="Kawai M."/>
            <person name="Boyd E.S."/>
            <person name="Colman D.R."/>
            <person name="McGlynn S.E."/>
            <person name="Nealson K.H."/>
            <person name="Kurokawa K."/>
            <person name="Hongoh Y."/>
        </authorList>
    </citation>
    <scope>NUCLEOTIDE SEQUENCE [LARGE SCALE GENOMIC DNA]</scope>
    <source>
        <strain evidence="1 5">S06</strain>
        <strain evidence="2 4">S25</strain>
        <strain evidence="3 6">S33</strain>
    </source>
</reference>
<gene>
    <name evidence="1" type="ORF">HKBW3S06_00806</name>
    <name evidence="2" type="ORF">HKBW3S25_00407</name>
    <name evidence="3" type="ORF">HKBW3S33_00888</name>
</gene>
<evidence type="ECO:0000313" key="2">
    <source>
        <dbReference type="EMBL" id="GFP24969.1"/>
    </source>
</evidence>
<name>A0A6V8P4F4_9ACTN</name>
<dbReference type="Proteomes" id="UP000543224">
    <property type="component" value="Unassembled WGS sequence"/>
</dbReference>
<protein>
    <submittedName>
        <fullName evidence="3">Uncharacterized protein</fullName>
    </submittedName>
</protein>
<proteinExistence type="predicted"/>
<accession>A0A6V8P4F4</accession>
<comment type="caution">
    <text evidence="3">The sequence shown here is derived from an EMBL/GenBank/DDBJ whole genome shotgun (WGS) entry which is preliminary data.</text>
</comment>
<dbReference type="EMBL" id="BLRV01000064">
    <property type="protein sequence ID" value="GFP21579.1"/>
    <property type="molecule type" value="Genomic_DNA"/>
</dbReference>
<evidence type="ECO:0000313" key="5">
    <source>
        <dbReference type="Proteomes" id="UP000580051"/>
    </source>
</evidence>
<dbReference type="EMBL" id="BLRY01000037">
    <property type="protein sequence ID" value="GFP27475.1"/>
    <property type="molecule type" value="Genomic_DNA"/>
</dbReference>